<accession>A0A381P641</accession>
<proteinExistence type="predicted"/>
<dbReference type="AlphaFoldDB" id="A0A381P641"/>
<sequence>MVELPSKARTVYAQSSQNLGASSDTVEVPMITQERAYTPPIWYSPGR</sequence>
<dbReference type="InterPro" id="IPR022028">
    <property type="entry name" value="DUF3604"/>
</dbReference>
<evidence type="ECO:0000313" key="1">
    <source>
        <dbReference type="EMBL" id="SUZ62054.1"/>
    </source>
</evidence>
<reference evidence="1" key="1">
    <citation type="submission" date="2018-05" db="EMBL/GenBank/DDBJ databases">
        <authorList>
            <person name="Lanie J.A."/>
            <person name="Ng W.-L."/>
            <person name="Kazmierczak K.M."/>
            <person name="Andrzejewski T.M."/>
            <person name="Davidsen T.M."/>
            <person name="Wayne K.J."/>
            <person name="Tettelin H."/>
            <person name="Glass J.I."/>
            <person name="Rusch D."/>
            <person name="Podicherti R."/>
            <person name="Tsui H.-C.T."/>
            <person name="Winkler M.E."/>
        </authorList>
    </citation>
    <scope>NUCLEOTIDE SEQUENCE</scope>
</reference>
<dbReference type="Pfam" id="PF12228">
    <property type="entry name" value="DUF3604"/>
    <property type="match status" value="1"/>
</dbReference>
<protein>
    <submittedName>
        <fullName evidence="1">Uncharacterized protein</fullName>
    </submittedName>
</protein>
<name>A0A381P641_9ZZZZ</name>
<organism evidence="1">
    <name type="scientific">marine metagenome</name>
    <dbReference type="NCBI Taxonomy" id="408172"/>
    <lineage>
        <taxon>unclassified sequences</taxon>
        <taxon>metagenomes</taxon>
        <taxon>ecological metagenomes</taxon>
    </lineage>
</organism>
<gene>
    <name evidence="1" type="ORF">METZ01_LOCUS14908</name>
</gene>
<dbReference type="EMBL" id="UINC01000843">
    <property type="protein sequence ID" value="SUZ62054.1"/>
    <property type="molecule type" value="Genomic_DNA"/>
</dbReference>